<dbReference type="Proteomes" id="UP001219525">
    <property type="component" value="Unassembled WGS sequence"/>
</dbReference>
<dbReference type="InterPro" id="IPR049730">
    <property type="entry name" value="SNF2/RAD54-like_C"/>
</dbReference>
<protein>
    <submittedName>
        <fullName evidence="7">SNF2 family N-terminal domain-containing protein</fullName>
    </submittedName>
</protein>
<evidence type="ECO:0000259" key="6">
    <source>
        <dbReference type="PROSITE" id="PS51194"/>
    </source>
</evidence>
<dbReference type="PROSITE" id="PS51194">
    <property type="entry name" value="HELICASE_CTER"/>
    <property type="match status" value="1"/>
</dbReference>
<dbReference type="InterPro" id="IPR050628">
    <property type="entry name" value="SNF2_RAD54_helicase_TF"/>
</dbReference>
<dbReference type="EMBL" id="JARJCW010000014">
    <property type="protein sequence ID" value="KAJ7217076.1"/>
    <property type="molecule type" value="Genomic_DNA"/>
</dbReference>
<dbReference type="Gene3D" id="3.40.50.10810">
    <property type="entry name" value="Tandem AAA-ATPase domain"/>
    <property type="match status" value="2"/>
</dbReference>
<keyword evidence="3" id="KW-0067">ATP-binding</keyword>
<evidence type="ECO:0000259" key="5">
    <source>
        <dbReference type="PROSITE" id="PS51192"/>
    </source>
</evidence>
<dbReference type="CDD" id="cd18008">
    <property type="entry name" value="DEXDc_SHPRH-like"/>
    <property type="match status" value="1"/>
</dbReference>
<keyword evidence="1" id="KW-0547">Nucleotide-binding</keyword>
<dbReference type="GO" id="GO:0008094">
    <property type="term" value="F:ATP-dependent activity, acting on DNA"/>
    <property type="evidence" value="ECO:0007669"/>
    <property type="project" value="TreeGrafter"/>
</dbReference>
<feature type="region of interest" description="Disordered" evidence="4">
    <location>
        <begin position="72"/>
        <end position="119"/>
    </location>
</feature>
<dbReference type="InterPro" id="IPR014001">
    <property type="entry name" value="Helicase_ATP-bd"/>
</dbReference>
<comment type="caution">
    <text evidence="7">The sequence shown here is derived from an EMBL/GenBank/DDBJ whole genome shotgun (WGS) entry which is preliminary data.</text>
</comment>
<feature type="domain" description="Helicase C-terminal" evidence="6">
    <location>
        <begin position="635"/>
        <end position="795"/>
    </location>
</feature>
<dbReference type="AlphaFoldDB" id="A0AAD6VUS8"/>
<reference evidence="7" key="1">
    <citation type="submission" date="2023-03" db="EMBL/GenBank/DDBJ databases">
        <title>Massive genome expansion in bonnet fungi (Mycena s.s.) driven by repeated elements and novel gene families across ecological guilds.</title>
        <authorList>
            <consortium name="Lawrence Berkeley National Laboratory"/>
            <person name="Harder C.B."/>
            <person name="Miyauchi S."/>
            <person name="Viragh M."/>
            <person name="Kuo A."/>
            <person name="Thoen E."/>
            <person name="Andreopoulos B."/>
            <person name="Lu D."/>
            <person name="Skrede I."/>
            <person name="Drula E."/>
            <person name="Henrissat B."/>
            <person name="Morin E."/>
            <person name="Kohler A."/>
            <person name="Barry K."/>
            <person name="LaButti K."/>
            <person name="Morin E."/>
            <person name="Salamov A."/>
            <person name="Lipzen A."/>
            <person name="Mereny Z."/>
            <person name="Hegedus B."/>
            <person name="Baldrian P."/>
            <person name="Stursova M."/>
            <person name="Weitz H."/>
            <person name="Taylor A."/>
            <person name="Grigoriev I.V."/>
            <person name="Nagy L.G."/>
            <person name="Martin F."/>
            <person name="Kauserud H."/>
        </authorList>
    </citation>
    <scope>NUCLEOTIDE SEQUENCE</scope>
    <source>
        <strain evidence="7">9144</strain>
    </source>
</reference>
<dbReference type="SMART" id="SM00487">
    <property type="entry name" value="DEXDc"/>
    <property type="match status" value="1"/>
</dbReference>
<dbReference type="GO" id="GO:0005524">
    <property type="term" value="F:ATP binding"/>
    <property type="evidence" value="ECO:0007669"/>
    <property type="project" value="UniProtKB-KW"/>
</dbReference>
<feature type="region of interest" description="Disordered" evidence="4">
    <location>
        <begin position="307"/>
        <end position="331"/>
    </location>
</feature>
<organism evidence="7 8">
    <name type="scientific">Mycena pura</name>
    <dbReference type="NCBI Taxonomy" id="153505"/>
    <lineage>
        <taxon>Eukaryota</taxon>
        <taxon>Fungi</taxon>
        <taxon>Dikarya</taxon>
        <taxon>Basidiomycota</taxon>
        <taxon>Agaricomycotina</taxon>
        <taxon>Agaricomycetes</taxon>
        <taxon>Agaricomycetidae</taxon>
        <taxon>Agaricales</taxon>
        <taxon>Marasmiineae</taxon>
        <taxon>Mycenaceae</taxon>
        <taxon>Mycena</taxon>
    </lineage>
</organism>
<dbReference type="SMART" id="SM00490">
    <property type="entry name" value="HELICc"/>
    <property type="match status" value="1"/>
</dbReference>
<dbReference type="CDD" id="cd18793">
    <property type="entry name" value="SF2_C_SNF"/>
    <property type="match status" value="1"/>
</dbReference>
<evidence type="ECO:0000256" key="4">
    <source>
        <dbReference type="SAM" id="MobiDB-lite"/>
    </source>
</evidence>
<dbReference type="PROSITE" id="PS51192">
    <property type="entry name" value="HELICASE_ATP_BIND_1"/>
    <property type="match status" value="1"/>
</dbReference>
<dbReference type="InterPro" id="IPR038718">
    <property type="entry name" value="SNF2-like_sf"/>
</dbReference>
<dbReference type="Pfam" id="PF00176">
    <property type="entry name" value="SNF2-rel_dom"/>
    <property type="match status" value="1"/>
</dbReference>
<dbReference type="SUPFAM" id="SSF52540">
    <property type="entry name" value="P-loop containing nucleoside triphosphate hydrolases"/>
    <property type="match status" value="2"/>
</dbReference>
<sequence length="807" mass="89431">MVDFLAEKPSLYPGIKDARDTSILSSSPSSSVAGQGRLVVISSDEEDELAKASSDVHTDVRSTRPILRVSNQTNENTKQLPNMGHSQSKFPFTKPNSFKPPPTRMPVPEPSVLPQQQEDDGDENILVPDFAPDPYGGDMLSPEQAESALRDLMASGPGADDTAEVNMEEATVPGFRDKIRLMPHQVLGRAWMRDREDPAKKRFGGILADDMGLGKTIQTLARIVDGRPQKRDKDDGWDSPTLVVCPVALVGQWADEIKTMVDGFTVVKHWGPNRAKDAQELRRAHIVITTYDTVRCEHAAFAPSAKDDSENATVKAKTDTGSDALAAGSDSEAEHFGRTVAKKKGKAPVKSRKAAAHPLFEVKWFRIVLDEAHNIKNRTTKNAVACCELQGKFRWCLTGTPMQNKVDELFSLLKFLRIKPLNEWERFNAQIAKPVKSGKGATRAMKRLQVVLKQVMLRRTKTQQINGKMLVDLPSRTIKVMSCTFNASEREFYTALETRVESVMDKLMKRSAAGGGSAYMGVLLLLLRLRQACNHPCLVSKDYKTDIDAVDPKPKSPSSLGSSEAGDVDGDDLAAAFGVALNVTKRKCQVCTVEMDSHNMAPGEACCLDCESLALHAKMEDEDRNSSAKTRMILKLLREIDECSDGEEKTIIFSQFTSMLDLIEPFLREEGVRYVRYDGSMKPQVRDAALAKIKKSVNVKVILISFKAGSTGLNLTVCNNVILVDMWWNPALEDQAFDRAHRVGQKRPVKIFKLKIDNTVEDRILALQDQKRELTKAALSGDKIKNMKLGMEDLMALFRPGGRDEDD</sequence>
<dbReference type="Pfam" id="PF00271">
    <property type="entry name" value="Helicase_C"/>
    <property type="match status" value="1"/>
</dbReference>
<gene>
    <name evidence="7" type="ORF">GGX14DRAFT_440346</name>
</gene>
<feature type="region of interest" description="Disordered" evidence="4">
    <location>
        <begin position="548"/>
        <end position="567"/>
    </location>
</feature>
<keyword evidence="8" id="KW-1185">Reference proteome</keyword>
<accession>A0AAD6VUS8</accession>
<evidence type="ECO:0000256" key="1">
    <source>
        <dbReference type="ARBA" id="ARBA00022741"/>
    </source>
</evidence>
<dbReference type="InterPro" id="IPR000330">
    <property type="entry name" value="SNF2_N"/>
</dbReference>
<dbReference type="GO" id="GO:0006281">
    <property type="term" value="P:DNA repair"/>
    <property type="evidence" value="ECO:0007669"/>
    <property type="project" value="TreeGrafter"/>
</dbReference>
<evidence type="ECO:0000256" key="3">
    <source>
        <dbReference type="ARBA" id="ARBA00022840"/>
    </source>
</evidence>
<dbReference type="InterPro" id="IPR001650">
    <property type="entry name" value="Helicase_C-like"/>
</dbReference>
<evidence type="ECO:0000313" key="7">
    <source>
        <dbReference type="EMBL" id="KAJ7217076.1"/>
    </source>
</evidence>
<feature type="domain" description="Helicase ATP-binding" evidence="5">
    <location>
        <begin position="196"/>
        <end position="419"/>
    </location>
</feature>
<dbReference type="GO" id="GO:0016787">
    <property type="term" value="F:hydrolase activity"/>
    <property type="evidence" value="ECO:0007669"/>
    <property type="project" value="UniProtKB-KW"/>
</dbReference>
<feature type="compositionally biased region" description="Pro residues" evidence="4">
    <location>
        <begin position="98"/>
        <end position="111"/>
    </location>
</feature>
<dbReference type="PANTHER" id="PTHR45626:SF14">
    <property type="entry name" value="ATP-DEPENDENT DNA HELICASE (EUROFUNG)"/>
    <property type="match status" value="1"/>
</dbReference>
<dbReference type="PANTHER" id="PTHR45626">
    <property type="entry name" value="TRANSCRIPTION TERMINATION FACTOR 2-RELATED"/>
    <property type="match status" value="1"/>
</dbReference>
<evidence type="ECO:0000313" key="8">
    <source>
        <dbReference type="Proteomes" id="UP001219525"/>
    </source>
</evidence>
<name>A0AAD6VUS8_9AGAR</name>
<feature type="compositionally biased region" description="Polar residues" evidence="4">
    <location>
        <begin position="72"/>
        <end position="96"/>
    </location>
</feature>
<dbReference type="GO" id="GO:0005634">
    <property type="term" value="C:nucleus"/>
    <property type="evidence" value="ECO:0007669"/>
    <property type="project" value="TreeGrafter"/>
</dbReference>
<proteinExistence type="predicted"/>
<keyword evidence="2" id="KW-0378">Hydrolase</keyword>
<dbReference type="InterPro" id="IPR027417">
    <property type="entry name" value="P-loop_NTPase"/>
</dbReference>
<evidence type="ECO:0000256" key="2">
    <source>
        <dbReference type="ARBA" id="ARBA00022801"/>
    </source>
</evidence>
<dbReference type="Gene3D" id="3.40.50.300">
    <property type="entry name" value="P-loop containing nucleotide triphosphate hydrolases"/>
    <property type="match status" value="1"/>
</dbReference>